<dbReference type="GO" id="GO:0005524">
    <property type="term" value="F:ATP binding"/>
    <property type="evidence" value="ECO:0007669"/>
    <property type="project" value="UniProtKB-KW"/>
</dbReference>
<dbReference type="InterPro" id="IPR027417">
    <property type="entry name" value="P-loop_NTPase"/>
</dbReference>
<keyword evidence="2" id="KW-0813">Transport</keyword>
<evidence type="ECO:0000256" key="3">
    <source>
        <dbReference type="ARBA" id="ARBA00022741"/>
    </source>
</evidence>
<dbReference type="CDD" id="cd03255">
    <property type="entry name" value="ABC_MJ0796_LolCDE_FtsE"/>
    <property type="match status" value="1"/>
</dbReference>
<keyword evidence="3" id="KW-0547">Nucleotide-binding</keyword>
<dbReference type="Pfam" id="PF00005">
    <property type="entry name" value="ABC_tran"/>
    <property type="match status" value="1"/>
</dbReference>
<dbReference type="PANTHER" id="PTHR42798:SF6">
    <property type="entry name" value="CELL DIVISION ATP-BINDING PROTEIN FTSE"/>
    <property type="match status" value="1"/>
</dbReference>
<dbReference type="GO" id="GO:0022857">
    <property type="term" value="F:transmembrane transporter activity"/>
    <property type="evidence" value="ECO:0007669"/>
    <property type="project" value="UniProtKB-ARBA"/>
</dbReference>
<dbReference type="GO" id="GO:0098796">
    <property type="term" value="C:membrane protein complex"/>
    <property type="evidence" value="ECO:0007669"/>
    <property type="project" value="UniProtKB-ARBA"/>
</dbReference>
<dbReference type="SUPFAM" id="SSF52540">
    <property type="entry name" value="P-loop containing nucleoside triphosphate hydrolases"/>
    <property type="match status" value="1"/>
</dbReference>
<protein>
    <submittedName>
        <fullName evidence="6">ABC transporter ATP-binding protein</fullName>
    </submittedName>
</protein>
<evidence type="ECO:0000259" key="5">
    <source>
        <dbReference type="PROSITE" id="PS50893"/>
    </source>
</evidence>
<name>A0A7C0Z8X7_UNCW3</name>
<dbReference type="SMART" id="SM00382">
    <property type="entry name" value="AAA"/>
    <property type="match status" value="1"/>
</dbReference>
<evidence type="ECO:0000313" key="6">
    <source>
        <dbReference type="EMBL" id="HDI82440.1"/>
    </source>
</evidence>
<evidence type="ECO:0000256" key="2">
    <source>
        <dbReference type="ARBA" id="ARBA00022448"/>
    </source>
</evidence>
<gene>
    <name evidence="6" type="ORF">ENF18_01450</name>
</gene>
<sequence>MNKRKSKDLIKLKGIKKVYHLGQVDVHALRGVDLVVKKGDFIAIMGPSGSGKSTLMHIMGCLDTPTDGTYILDGMEVHNLDEDNLAEIRKKKIGFVFQNFYLLPRVSTEYNVALPMIYNRVPYRERKEKALKLLEKVGLSHRIHHLPSELSGGERQRVAIARALANDPDIIFADEPTGNLDTKMGAEIMEIFKGLHKEGKTIVMVTHERYIAEYAERIIHIKDGKIEDEEEL</sequence>
<dbReference type="EMBL" id="DQWE01000062">
    <property type="protein sequence ID" value="HDI82440.1"/>
    <property type="molecule type" value="Genomic_DNA"/>
</dbReference>
<dbReference type="InterPro" id="IPR017911">
    <property type="entry name" value="MacB-like_ATP-bd"/>
</dbReference>
<evidence type="ECO:0000256" key="1">
    <source>
        <dbReference type="ARBA" id="ARBA00005417"/>
    </source>
</evidence>
<dbReference type="Proteomes" id="UP000885847">
    <property type="component" value="Unassembled WGS sequence"/>
</dbReference>
<dbReference type="PROSITE" id="PS50893">
    <property type="entry name" value="ABC_TRANSPORTER_2"/>
    <property type="match status" value="1"/>
</dbReference>
<dbReference type="GO" id="GO:0016887">
    <property type="term" value="F:ATP hydrolysis activity"/>
    <property type="evidence" value="ECO:0007669"/>
    <property type="project" value="InterPro"/>
</dbReference>
<dbReference type="AlphaFoldDB" id="A0A7C0Z8X7"/>
<reference evidence="6" key="1">
    <citation type="journal article" date="2020" name="mSystems">
        <title>Genome- and Community-Level Interaction Insights into Carbon Utilization and Element Cycling Functions of Hydrothermarchaeota in Hydrothermal Sediment.</title>
        <authorList>
            <person name="Zhou Z."/>
            <person name="Liu Y."/>
            <person name="Xu W."/>
            <person name="Pan J."/>
            <person name="Luo Z.H."/>
            <person name="Li M."/>
        </authorList>
    </citation>
    <scope>NUCLEOTIDE SEQUENCE [LARGE SCALE GENOMIC DNA]</scope>
    <source>
        <strain evidence="6">HyVt-102</strain>
    </source>
</reference>
<dbReference type="PROSITE" id="PS00211">
    <property type="entry name" value="ABC_TRANSPORTER_1"/>
    <property type="match status" value="1"/>
</dbReference>
<dbReference type="FunFam" id="3.40.50.300:FF:000032">
    <property type="entry name" value="Export ABC transporter ATP-binding protein"/>
    <property type="match status" value="1"/>
</dbReference>
<dbReference type="InterPro" id="IPR003439">
    <property type="entry name" value="ABC_transporter-like_ATP-bd"/>
</dbReference>
<comment type="similarity">
    <text evidence="1">Belongs to the ABC transporter superfamily.</text>
</comment>
<dbReference type="PANTHER" id="PTHR42798">
    <property type="entry name" value="LIPOPROTEIN-RELEASING SYSTEM ATP-BINDING PROTEIN LOLD"/>
    <property type="match status" value="1"/>
</dbReference>
<organism evidence="6">
    <name type="scientific">candidate division WOR-3 bacterium</name>
    <dbReference type="NCBI Taxonomy" id="2052148"/>
    <lineage>
        <taxon>Bacteria</taxon>
        <taxon>Bacteria division WOR-3</taxon>
    </lineage>
</organism>
<dbReference type="Gene3D" id="3.40.50.300">
    <property type="entry name" value="P-loop containing nucleotide triphosphate hydrolases"/>
    <property type="match status" value="1"/>
</dbReference>
<dbReference type="InterPro" id="IPR003593">
    <property type="entry name" value="AAA+_ATPase"/>
</dbReference>
<comment type="caution">
    <text evidence="6">The sequence shown here is derived from an EMBL/GenBank/DDBJ whole genome shotgun (WGS) entry which is preliminary data.</text>
</comment>
<proteinExistence type="inferred from homology"/>
<evidence type="ECO:0000256" key="4">
    <source>
        <dbReference type="ARBA" id="ARBA00022840"/>
    </source>
</evidence>
<feature type="domain" description="ABC transporter" evidence="5">
    <location>
        <begin position="10"/>
        <end position="232"/>
    </location>
</feature>
<dbReference type="InterPro" id="IPR017871">
    <property type="entry name" value="ABC_transporter-like_CS"/>
</dbReference>
<accession>A0A7C0Z8X7</accession>
<keyword evidence="4 6" id="KW-0067">ATP-binding</keyword>